<sequence>MDFSLLDETTAAVPASENYQNDLALASGSQGTDYSVPPYLGGDLFGGSALSNGGASPAASEEALADAYIRDCLKEGQQSLRDTCSNFDGSDFGLPTFGVTQYDDTLQPPTPGHHHRIDTSSYSDCTDPPSTSGSFTDTSKDKKGHRHGHGRRSPAIGGSRSTSETLEGYNAQLEKMREIPPSQRTAEQANKIREIADRVAHREWRKKKKIEKSTARCARNEKGLSYQATLKSENDLLKAQLTQMTSYAQSLQGQLSHSRTTQSIYPSQTTGGDSEILLSQERERSRRLAHLNQFILNDLPTNVITKLHERSNGTFQELEQVLKERGQRTLTQDLSRRLLAEQRSERTGG</sequence>
<protein>
    <submittedName>
        <fullName evidence="2">Uncharacterized protein</fullName>
    </submittedName>
</protein>
<evidence type="ECO:0000256" key="1">
    <source>
        <dbReference type="SAM" id="MobiDB-lite"/>
    </source>
</evidence>
<reference evidence="3" key="4">
    <citation type="submission" date="2024-02" db="EMBL/GenBank/DDBJ databases">
        <title>Comparative genomics of Cryptococcus and Kwoniella reveals pathogenesis evolution and contrasting modes of karyotype evolution via chromosome fusion or intercentromeric recombination.</title>
        <authorList>
            <person name="Coelho M.A."/>
            <person name="David-Palma M."/>
            <person name="Shea T."/>
            <person name="Bowers K."/>
            <person name="McGinley-Smith S."/>
            <person name="Mohammad A.W."/>
            <person name="Gnirke A."/>
            <person name="Yurkov A.M."/>
            <person name="Nowrousian M."/>
            <person name="Sun S."/>
            <person name="Cuomo C.A."/>
            <person name="Heitman J."/>
        </authorList>
    </citation>
    <scope>NUCLEOTIDE SEQUENCE</scope>
    <source>
        <strain evidence="3">CBS 10118</strain>
    </source>
</reference>
<reference evidence="2" key="1">
    <citation type="submission" date="2013-07" db="EMBL/GenBank/DDBJ databases">
        <title>The Genome Sequence of Cryptococcus bestiolae CBS10118.</title>
        <authorList>
            <consortium name="The Broad Institute Genome Sequencing Platform"/>
            <person name="Cuomo C."/>
            <person name="Litvintseva A."/>
            <person name="Chen Y."/>
            <person name="Heitman J."/>
            <person name="Sun S."/>
            <person name="Springer D."/>
            <person name="Dromer F."/>
            <person name="Young S.K."/>
            <person name="Zeng Q."/>
            <person name="Gargeya S."/>
            <person name="Fitzgerald M."/>
            <person name="Abouelleil A."/>
            <person name="Alvarado L."/>
            <person name="Berlin A.M."/>
            <person name="Chapman S.B."/>
            <person name="Dewar J."/>
            <person name="Goldberg J."/>
            <person name="Griggs A."/>
            <person name="Gujja S."/>
            <person name="Hansen M."/>
            <person name="Howarth C."/>
            <person name="Imamovic A."/>
            <person name="Larimer J."/>
            <person name="McCowan C."/>
            <person name="Murphy C."/>
            <person name="Pearson M."/>
            <person name="Priest M."/>
            <person name="Roberts A."/>
            <person name="Saif S."/>
            <person name="Shea T."/>
            <person name="Sykes S."/>
            <person name="Wortman J."/>
            <person name="Nusbaum C."/>
            <person name="Birren B."/>
        </authorList>
    </citation>
    <scope>NUCLEOTIDE SEQUENCE [LARGE SCALE GENOMIC DNA]</scope>
    <source>
        <strain evidence="2">CBS 10118</strain>
    </source>
</reference>
<keyword evidence="4" id="KW-1185">Reference proteome</keyword>
<dbReference type="AlphaFoldDB" id="A0A1B9GGJ7"/>
<organism evidence="2">
    <name type="scientific">Kwoniella bestiolae CBS 10118</name>
    <dbReference type="NCBI Taxonomy" id="1296100"/>
    <lineage>
        <taxon>Eukaryota</taxon>
        <taxon>Fungi</taxon>
        <taxon>Dikarya</taxon>
        <taxon>Basidiomycota</taxon>
        <taxon>Agaricomycotina</taxon>
        <taxon>Tremellomycetes</taxon>
        <taxon>Tremellales</taxon>
        <taxon>Cryptococcaceae</taxon>
        <taxon>Kwoniella</taxon>
    </lineage>
</organism>
<dbReference type="EMBL" id="KI894018">
    <property type="protein sequence ID" value="OCF30085.1"/>
    <property type="molecule type" value="Genomic_DNA"/>
</dbReference>
<accession>A0A1B9GGJ7</accession>
<dbReference type="RefSeq" id="XP_019051155.1">
    <property type="nucleotide sequence ID" value="XM_019188277.1"/>
</dbReference>
<evidence type="ECO:0000313" key="4">
    <source>
        <dbReference type="Proteomes" id="UP000092730"/>
    </source>
</evidence>
<dbReference type="VEuPathDB" id="FungiDB:I302_01604"/>
<dbReference type="EMBL" id="CP144541">
    <property type="protein sequence ID" value="WVW80917.1"/>
    <property type="molecule type" value="Genomic_DNA"/>
</dbReference>
<evidence type="ECO:0000313" key="2">
    <source>
        <dbReference type="EMBL" id="OCF30085.1"/>
    </source>
</evidence>
<dbReference type="KEGG" id="kbi:30206003"/>
<proteinExistence type="predicted"/>
<reference evidence="2" key="3">
    <citation type="submission" date="2014-01" db="EMBL/GenBank/DDBJ databases">
        <title>Evolution of pathogenesis and genome organization in the Tremellales.</title>
        <authorList>
            <person name="Cuomo C."/>
            <person name="Litvintseva A."/>
            <person name="Heitman J."/>
            <person name="Chen Y."/>
            <person name="Sun S."/>
            <person name="Springer D."/>
            <person name="Dromer F."/>
            <person name="Young S."/>
            <person name="Zeng Q."/>
            <person name="Chapman S."/>
            <person name="Gujja S."/>
            <person name="Saif S."/>
            <person name="Birren B."/>
        </authorList>
    </citation>
    <scope>NUCLEOTIDE SEQUENCE</scope>
    <source>
        <strain evidence="2">CBS 10118</strain>
    </source>
</reference>
<feature type="region of interest" description="Disordered" evidence="1">
    <location>
        <begin position="102"/>
        <end position="164"/>
    </location>
</feature>
<name>A0A1B9GGJ7_9TREE</name>
<dbReference type="Proteomes" id="UP000092730">
    <property type="component" value="Chromosome 1"/>
</dbReference>
<feature type="compositionally biased region" description="Basic residues" evidence="1">
    <location>
        <begin position="142"/>
        <end position="152"/>
    </location>
</feature>
<feature type="compositionally biased region" description="Polar residues" evidence="1">
    <location>
        <begin position="119"/>
        <end position="137"/>
    </location>
</feature>
<reference evidence="3" key="2">
    <citation type="submission" date="2013-07" db="EMBL/GenBank/DDBJ databases">
        <authorList>
            <consortium name="The Broad Institute Genome Sequencing Platform"/>
            <person name="Cuomo C."/>
            <person name="Litvintseva A."/>
            <person name="Chen Y."/>
            <person name="Heitman J."/>
            <person name="Sun S."/>
            <person name="Springer D."/>
            <person name="Dromer F."/>
            <person name="Young S.K."/>
            <person name="Zeng Q."/>
            <person name="Gargeya S."/>
            <person name="Fitzgerald M."/>
            <person name="Abouelleil A."/>
            <person name="Alvarado L."/>
            <person name="Berlin A.M."/>
            <person name="Chapman S.B."/>
            <person name="Dewar J."/>
            <person name="Goldberg J."/>
            <person name="Griggs A."/>
            <person name="Gujja S."/>
            <person name="Hansen M."/>
            <person name="Howarth C."/>
            <person name="Imamovic A."/>
            <person name="Larimer J."/>
            <person name="McCowan C."/>
            <person name="Murphy C."/>
            <person name="Pearson M."/>
            <person name="Priest M."/>
            <person name="Roberts A."/>
            <person name="Saif S."/>
            <person name="Shea T."/>
            <person name="Sykes S."/>
            <person name="Wortman J."/>
            <person name="Nusbaum C."/>
            <person name="Birren B."/>
        </authorList>
    </citation>
    <scope>NUCLEOTIDE SEQUENCE</scope>
    <source>
        <strain evidence="3">CBS 10118</strain>
    </source>
</reference>
<gene>
    <name evidence="2" type="ORF">I302_01604</name>
    <name evidence="3" type="ORF">I302_102908</name>
</gene>
<dbReference type="GeneID" id="30206003"/>
<evidence type="ECO:0000313" key="3">
    <source>
        <dbReference type="EMBL" id="WVW80917.1"/>
    </source>
</evidence>